<evidence type="ECO:0000256" key="1">
    <source>
        <dbReference type="SAM" id="MobiDB-lite"/>
    </source>
</evidence>
<proteinExistence type="predicted"/>
<feature type="region of interest" description="Disordered" evidence="1">
    <location>
        <begin position="1"/>
        <end position="37"/>
    </location>
</feature>
<name>A0ABR0EHA0_ZASCE</name>
<accession>A0ABR0EHA0</accession>
<dbReference type="PROSITE" id="PS50097">
    <property type="entry name" value="BTB"/>
    <property type="match status" value="1"/>
</dbReference>
<dbReference type="InterPro" id="IPR011333">
    <property type="entry name" value="SKP1/BTB/POZ_sf"/>
</dbReference>
<dbReference type="Pfam" id="PF00651">
    <property type="entry name" value="BTB"/>
    <property type="match status" value="1"/>
</dbReference>
<dbReference type="Proteomes" id="UP001305779">
    <property type="component" value="Unassembled WGS sequence"/>
</dbReference>
<dbReference type="InterPro" id="IPR000210">
    <property type="entry name" value="BTB/POZ_dom"/>
</dbReference>
<comment type="caution">
    <text evidence="3">The sequence shown here is derived from an EMBL/GenBank/DDBJ whole genome shotgun (WGS) entry which is preliminary data.</text>
</comment>
<dbReference type="EMBL" id="JAXOVC010000006">
    <property type="protein sequence ID" value="KAK4500583.1"/>
    <property type="molecule type" value="Genomic_DNA"/>
</dbReference>
<evidence type="ECO:0000313" key="3">
    <source>
        <dbReference type="EMBL" id="KAK4500583.1"/>
    </source>
</evidence>
<reference evidence="3 4" key="1">
    <citation type="journal article" date="2023" name="G3 (Bethesda)">
        <title>A chromosome-level genome assembly of Zasmidium syzygii isolated from banana leaves.</title>
        <authorList>
            <person name="van Westerhoven A.C."/>
            <person name="Mehrabi R."/>
            <person name="Talebi R."/>
            <person name="Steentjes M.B.F."/>
            <person name="Corcolon B."/>
            <person name="Chong P.A."/>
            <person name="Kema G.H.J."/>
            <person name="Seidl M.F."/>
        </authorList>
    </citation>
    <scope>NUCLEOTIDE SEQUENCE [LARGE SCALE GENOMIC DNA]</scope>
    <source>
        <strain evidence="3 4">P124</strain>
    </source>
</reference>
<dbReference type="CDD" id="cd18186">
    <property type="entry name" value="BTB_POZ_ZBTB_KLHL-like"/>
    <property type="match status" value="1"/>
</dbReference>
<evidence type="ECO:0000313" key="4">
    <source>
        <dbReference type="Proteomes" id="UP001305779"/>
    </source>
</evidence>
<organism evidence="3 4">
    <name type="scientific">Zasmidium cellare</name>
    <name type="common">Wine cellar mold</name>
    <name type="synonym">Racodium cellare</name>
    <dbReference type="NCBI Taxonomy" id="395010"/>
    <lineage>
        <taxon>Eukaryota</taxon>
        <taxon>Fungi</taxon>
        <taxon>Dikarya</taxon>
        <taxon>Ascomycota</taxon>
        <taxon>Pezizomycotina</taxon>
        <taxon>Dothideomycetes</taxon>
        <taxon>Dothideomycetidae</taxon>
        <taxon>Mycosphaerellales</taxon>
        <taxon>Mycosphaerellaceae</taxon>
        <taxon>Zasmidium</taxon>
    </lineage>
</organism>
<keyword evidence="4" id="KW-1185">Reference proteome</keyword>
<protein>
    <recommendedName>
        <fullName evidence="2">BTB domain-containing protein</fullName>
    </recommendedName>
</protein>
<feature type="domain" description="BTB" evidence="2">
    <location>
        <begin position="299"/>
        <end position="366"/>
    </location>
</feature>
<dbReference type="PANTHER" id="PTHR47843:SF2">
    <property type="entry name" value="BTB DOMAIN-CONTAINING PROTEIN"/>
    <property type="match status" value="1"/>
</dbReference>
<gene>
    <name evidence="3" type="ORF">PRZ48_008772</name>
</gene>
<feature type="compositionally biased region" description="Polar residues" evidence="1">
    <location>
        <begin position="1"/>
        <end position="10"/>
    </location>
</feature>
<sequence length="618" mass="70683">MSSSSPQTPNKAVKRNADESGSDTDSKRNKSDEREVNVDPIHDTAFGLCLQARTFLVGPKAEPFVIHRNLLRQRCAKYWDLLQDAVKNNPSLMKHASHRLPEDDPRTFAMFVAWLYTGEIPPSPDDEDGWHIPPQLRLVPGQNSEYERWYDEDLVDLWVFAANNQIYDLSNAAVSSLASQNDQYNRTTTRAALVTAFEYSGPATGMQKYLINEAVYRLDTSTVPKNTSHYPVEYVSRILEAIMSRKSGNGKVAKPRWQTKPCLYHHHLDSASVKRKCKNFWTGPRSPKYDEEIYDLLEDTVTLVVGASKIPFVVHKGLLCKYSPFFHDLFHGKEAAAGRVELDTDNVRDFILFLSWLYSEKVQTPSPKDNLLIDRYLSAQDRSLTLWTAPPSSDDSGFEDMNDADAEHEIEDEDTAMNPPESSATTVIAEDPVNGKQVIAVPSIPDDQDAAIDDITRMHQIQQDLISLFIFAEHRNVPHLRNDIMNRIIELRSKRWPLLTIDPAVIHRCYTSLEENSDLCTYLEEEAAFCWNSNDHEWLLEEAINLPPAFLGNVLREIFRERLDTDEEKRPSWCTDVCYFHSHGDDEEEKACRRGLKKWQEELEGSDYAAVDAPEVEW</sequence>
<dbReference type="Gene3D" id="3.30.710.10">
    <property type="entry name" value="Potassium Channel Kv1.1, Chain A"/>
    <property type="match status" value="2"/>
</dbReference>
<dbReference type="SUPFAM" id="SSF54695">
    <property type="entry name" value="POZ domain"/>
    <property type="match status" value="1"/>
</dbReference>
<dbReference type="PANTHER" id="PTHR47843">
    <property type="entry name" value="BTB DOMAIN-CONTAINING PROTEIN-RELATED"/>
    <property type="match status" value="1"/>
</dbReference>
<feature type="compositionally biased region" description="Basic and acidic residues" evidence="1">
    <location>
        <begin position="24"/>
        <end position="37"/>
    </location>
</feature>
<evidence type="ECO:0000259" key="2">
    <source>
        <dbReference type="PROSITE" id="PS50097"/>
    </source>
</evidence>